<evidence type="ECO:0000256" key="5">
    <source>
        <dbReference type="ARBA" id="ARBA00023242"/>
    </source>
</evidence>
<proteinExistence type="predicted"/>
<evidence type="ECO:0000313" key="8">
    <source>
        <dbReference type="Proteomes" id="UP000015241"/>
    </source>
</evidence>
<dbReference type="InterPro" id="IPR012337">
    <property type="entry name" value="RNaseH-like_sf"/>
</dbReference>
<evidence type="ECO:0000256" key="4">
    <source>
        <dbReference type="ARBA" id="ARBA00022833"/>
    </source>
</evidence>
<comment type="subcellular location">
    <subcellularLocation>
        <location evidence="1">Nucleus</location>
    </subcellularLocation>
</comment>
<keyword evidence="3" id="KW-0863">Zinc-finger</keyword>
<reference evidence="7 8" key="1">
    <citation type="journal article" date="2012" name="Science">
        <title>The Paleozoic origin of enzymatic lignin decomposition reconstructed from 31 fungal genomes.</title>
        <authorList>
            <person name="Floudas D."/>
            <person name="Binder M."/>
            <person name="Riley R."/>
            <person name="Barry K."/>
            <person name="Blanchette R.A."/>
            <person name="Henrissat B."/>
            <person name="Martinez A.T."/>
            <person name="Otillar R."/>
            <person name="Spatafora J.W."/>
            <person name="Yadav J.S."/>
            <person name="Aerts A."/>
            <person name="Benoit I."/>
            <person name="Boyd A."/>
            <person name="Carlson A."/>
            <person name="Copeland A."/>
            <person name="Coutinho P.M."/>
            <person name="de Vries R.P."/>
            <person name="Ferreira P."/>
            <person name="Findley K."/>
            <person name="Foster B."/>
            <person name="Gaskell J."/>
            <person name="Glotzer D."/>
            <person name="Gorecki P."/>
            <person name="Heitman J."/>
            <person name="Hesse C."/>
            <person name="Hori C."/>
            <person name="Igarashi K."/>
            <person name="Jurgens J.A."/>
            <person name="Kallen N."/>
            <person name="Kersten P."/>
            <person name="Kohler A."/>
            <person name="Kuees U."/>
            <person name="Kumar T.K.A."/>
            <person name="Kuo A."/>
            <person name="LaButti K."/>
            <person name="Larrondo L.F."/>
            <person name="Lindquist E."/>
            <person name="Ling A."/>
            <person name="Lombard V."/>
            <person name="Lucas S."/>
            <person name="Lundell T."/>
            <person name="Martin R."/>
            <person name="McLaughlin D.J."/>
            <person name="Morgenstern I."/>
            <person name="Morin E."/>
            <person name="Murat C."/>
            <person name="Nagy L.G."/>
            <person name="Nolan M."/>
            <person name="Ohm R.A."/>
            <person name="Patyshakuliyeva A."/>
            <person name="Rokas A."/>
            <person name="Ruiz-Duenas F.J."/>
            <person name="Sabat G."/>
            <person name="Salamov A."/>
            <person name="Samejima M."/>
            <person name="Schmutz J."/>
            <person name="Slot J.C."/>
            <person name="St John F."/>
            <person name="Stenlid J."/>
            <person name="Sun H."/>
            <person name="Sun S."/>
            <person name="Syed K."/>
            <person name="Tsang A."/>
            <person name="Wiebenga A."/>
            <person name="Young D."/>
            <person name="Pisabarro A."/>
            <person name="Eastwood D.C."/>
            <person name="Martin F."/>
            <person name="Cullen D."/>
            <person name="Grigoriev I.V."/>
            <person name="Hibbett D.S."/>
        </authorList>
    </citation>
    <scope>NUCLEOTIDE SEQUENCE</scope>
    <source>
        <strain evidence="8">FP-58527</strain>
    </source>
</reference>
<dbReference type="PANTHER" id="PTHR46481:SF10">
    <property type="entry name" value="ZINC FINGER BED DOMAIN-CONTAINING PROTEIN 39"/>
    <property type="match status" value="1"/>
</dbReference>
<dbReference type="GO" id="GO:0046983">
    <property type="term" value="F:protein dimerization activity"/>
    <property type="evidence" value="ECO:0007669"/>
    <property type="project" value="InterPro"/>
</dbReference>
<accession>S8FDB6</accession>
<dbReference type="Proteomes" id="UP000015241">
    <property type="component" value="Unassembled WGS sequence"/>
</dbReference>
<gene>
    <name evidence="7" type="ORF">FOMPIDRAFT_1130467</name>
</gene>
<evidence type="ECO:0000313" key="7">
    <source>
        <dbReference type="EMBL" id="EPS96489.1"/>
    </source>
</evidence>
<protein>
    <recommendedName>
        <fullName evidence="6">HAT C-terminal dimerisation domain-containing protein</fullName>
    </recommendedName>
</protein>
<organism evidence="7 8">
    <name type="scientific">Fomitopsis schrenkii</name>
    <name type="common">Brown rot fungus</name>
    <dbReference type="NCBI Taxonomy" id="2126942"/>
    <lineage>
        <taxon>Eukaryota</taxon>
        <taxon>Fungi</taxon>
        <taxon>Dikarya</taxon>
        <taxon>Basidiomycota</taxon>
        <taxon>Agaricomycotina</taxon>
        <taxon>Agaricomycetes</taxon>
        <taxon>Polyporales</taxon>
        <taxon>Fomitopsis</taxon>
    </lineage>
</organism>
<evidence type="ECO:0000256" key="1">
    <source>
        <dbReference type="ARBA" id="ARBA00004123"/>
    </source>
</evidence>
<dbReference type="InParanoid" id="S8FDB6"/>
<dbReference type="OrthoDB" id="3264316at2759"/>
<dbReference type="GO" id="GO:0008270">
    <property type="term" value="F:zinc ion binding"/>
    <property type="evidence" value="ECO:0007669"/>
    <property type="project" value="UniProtKB-KW"/>
</dbReference>
<keyword evidence="2" id="KW-0479">Metal-binding</keyword>
<keyword evidence="8" id="KW-1185">Reference proteome</keyword>
<dbReference type="HOGENOM" id="CLU_009123_17_1_1"/>
<dbReference type="InterPro" id="IPR008906">
    <property type="entry name" value="HATC_C_dom"/>
</dbReference>
<dbReference type="SUPFAM" id="SSF53098">
    <property type="entry name" value="Ribonuclease H-like"/>
    <property type="match status" value="1"/>
</dbReference>
<evidence type="ECO:0000256" key="3">
    <source>
        <dbReference type="ARBA" id="ARBA00022771"/>
    </source>
</evidence>
<dbReference type="InterPro" id="IPR052035">
    <property type="entry name" value="ZnF_BED_domain_contain"/>
</dbReference>
<dbReference type="eggNOG" id="KOG1121">
    <property type="taxonomic scope" value="Eukaryota"/>
</dbReference>
<keyword evidence="5" id="KW-0539">Nucleus</keyword>
<sequence>MLQAHAHEFPVIAAMARDFLAIPGASVSVERLFSASRHLCVDTRSSFKAETITEAMCSKQWLHDGLFKFHESRG</sequence>
<keyword evidence="4" id="KW-0862">Zinc</keyword>
<dbReference type="PANTHER" id="PTHR46481">
    <property type="entry name" value="ZINC FINGER BED DOMAIN-CONTAINING PROTEIN 4"/>
    <property type="match status" value="1"/>
</dbReference>
<name>S8FDB6_FOMSC</name>
<evidence type="ECO:0000259" key="6">
    <source>
        <dbReference type="Pfam" id="PF05699"/>
    </source>
</evidence>
<dbReference type="EMBL" id="KE504188">
    <property type="protein sequence ID" value="EPS96489.1"/>
    <property type="molecule type" value="Genomic_DNA"/>
</dbReference>
<feature type="domain" description="HAT C-terminal dimerisation" evidence="6">
    <location>
        <begin position="3"/>
        <end position="62"/>
    </location>
</feature>
<evidence type="ECO:0000256" key="2">
    <source>
        <dbReference type="ARBA" id="ARBA00022723"/>
    </source>
</evidence>
<dbReference type="GO" id="GO:0005634">
    <property type="term" value="C:nucleus"/>
    <property type="evidence" value="ECO:0007669"/>
    <property type="project" value="UniProtKB-SubCell"/>
</dbReference>
<dbReference type="Pfam" id="PF05699">
    <property type="entry name" value="Dimer_Tnp_hAT"/>
    <property type="match status" value="1"/>
</dbReference>
<dbReference type="AlphaFoldDB" id="S8FDB6"/>